<comment type="function">
    <text evidence="12 19">Catalyzes the ATP-dependent transfer of a sulfur to tRNA to produce 4-thiouridine in position 8 of tRNAs, which functions as a near-UV photosensor. Also catalyzes the transfer of sulfur to the sulfur carrier protein ThiS, forming ThiS-thiocarboxylate. This is a step in the synthesis of thiazole, in the thiamine biosynthesis pathway. The sulfur is donated as persulfide by IscS.</text>
</comment>
<dbReference type="Proteomes" id="UP000198564">
    <property type="component" value="Unassembled WGS sequence"/>
</dbReference>
<evidence type="ECO:0000256" key="12">
    <source>
        <dbReference type="ARBA" id="ARBA00058382"/>
    </source>
</evidence>
<dbReference type="GO" id="GO:0002937">
    <property type="term" value="P:tRNA 4-thiouridine biosynthesis"/>
    <property type="evidence" value="ECO:0007669"/>
    <property type="project" value="TreeGrafter"/>
</dbReference>
<organism evidence="21 22">
    <name type="scientific">Alkalibacterium gilvum</name>
    <dbReference type="NCBI Taxonomy" id="1130080"/>
    <lineage>
        <taxon>Bacteria</taxon>
        <taxon>Bacillati</taxon>
        <taxon>Bacillota</taxon>
        <taxon>Bacilli</taxon>
        <taxon>Lactobacillales</taxon>
        <taxon>Carnobacteriaceae</taxon>
        <taxon>Alkalibacterium</taxon>
    </lineage>
</organism>
<dbReference type="NCBIfam" id="TIGR00342">
    <property type="entry name" value="tRNA uracil 4-sulfurtransferase ThiI"/>
    <property type="match status" value="1"/>
</dbReference>
<keyword evidence="22" id="KW-1185">Reference proteome</keyword>
<dbReference type="Pfam" id="PF02568">
    <property type="entry name" value="ThiI"/>
    <property type="match status" value="1"/>
</dbReference>
<dbReference type="EC" id="2.8.1.4" evidence="14 19"/>
<dbReference type="Pfam" id="PF22025">
    <property type="entry name" value="ThiI_fer"/>
    <property type="match status" value="1"/>
</dbReference>
<evidence type="ECO:0000313" key="21">
    <source>
        <dbReference type="EMBL" id="SEI93040.1"/>
    </source>
</evidence>
<dbReference type="AlphaFoldDB" id="A0A1H6UXG9"/>
<comment type="pathway">
    <text evidence="2 19">Cofactor biosynthesis; thiamine diphosphate biosynthesis.</text>
</comment>
<dbReference type="FunFam" id="3.40.50.620:FF:000053">
    <property type="entry name" value="Probable tRNA sulfurtransferase"/>
    <property type="match status" value="1"/>
</dbReference>
<evidence type="ECO:0000256" key="8">
    <source>
        <dbReference type="ARBA" id="ARBA00022884"/>
    </source>
</evidence>
<dbReference type="RefSeq" id="WP_091635869.1">
    <property type="nucleotide sequence ID" value="NZ_FNYW01000034.1"/>
</dbReference>
<dbReference type="GO" id="GO:0009229">
    <property type="term" value="P:thiamine diphosphate biosynthetic process"/>
    <property type="evidence" value="ECO:0007669"/>
    <property type="project" value="UniProtKB-UniRule"/>
</dbReference>
<feature type="binding site" evidence="19">
    <location>
        <begin position="183"/>
        <end position="184"/>
    </location>
    <ligand>
        <name>ATP</name>
        <dbReference type="ChEBI" id="CHEBI:30616"/>
    </ligand>
</feature>
<dbReference type="PANTHER" id="PTHR43209">
    <property type="entry name" value="TRNA SULFURTRANSFERASE"/>
    <property type="match status" value="1"/>
</dbReference>
<dbReference type="InterPro" id="IPR050102">
    <property type="entry name" value="tRNA_sulfurtransferase_ThiI"/>
</dbReference>
<dbReference type="InterPro" id="IPR004114">
    <property type="entry name" value="THUMP_dom"/>
</dbReference>
<keyword evidence="7 19" id="KW-0067">ATP-binding</keyword>
<feature type="binding site" evidence="19">
    <location>
        <position position="265"/>
    </location>
    <ligand>
        <name>ATP</name>
        <dbReference type="ChEBI" id="CHEBI:30616"/>
    </ligand>
</feature>
<dbReference type="Gene3D" id="3.40.50.620">
    <property type="entry name" value="HUPs"/>
    <property type="match status" value="1"/>
</dbReference>
<dbReference type="PANTHER" id="PTHR43209:SF1">
    <property type="entry name" value="TRNA SULFURTRANSFERASE"/>
    <property type="match status" value="1"/>
</dbReference>
<feature type="domain" description="THUMP" evidence="20">
    <location>
        <begin position="60"/>
        <end position="165"/>
    </location>
</feature>
<reference evidence="22" key="1">
    <citation type="submission" date="2016-10" db="EMBL/GenBank/DDBJ databases">
        <authorList>
            <person name="Varghese N."/>
            <person name="Submissions S."/>
        </authorList>
    </citation>
    <scope>NUCLEOTIDE SEQUENCE [LARGE SCALE GENOMIC DNA]</scope>
    <source>
        <strain evidence="22">DSM 25751</strain>
    </source>
</reference>
<dbReference type="GO" id="GO:0005524">
    <property type="term" value="F:ATP binding"/>
    <property type="evidence" value="ECO:0007669"/>
    <property type="project" value="UniProtKB-UniRule"/>
</dbReference>
<dbReference type="InterPro" id="IPR020536">
    <property type="entry name" value="ThiI_AANH"/>
</dbReference>
<accession>A0A1H6UXG9</accession>
<dbReference type="SUPFAM" id="SSF143437">
    <property type="entry name" value="THUMP domain-like"/>
    <property type="match status" value="1"/>
</dbReference>
<evidence type="ECO:0000256" key="11">
    <source>
        <dbReference type="ARBA" id="ARBA00052330"/>
    </source>
</evidence>
<keyword evidence="5 19" id="KW-0808">Transferase</keyword>
<evidence type="ECO:0000256" key="17">
    <source>
        <dbReference type="ARBA" id="ARBA00077849"/>
    </source>
</evidence>
<evidence type="ECO:0000256" key="4">
    <source>
        <dbReference type="ARBA" id="ARBA00022555"/>
    </source>
</evidence>
<dbReference type="UniPathway" id="UPA00060"/>
<feature type="binding site" evidence="19">
    <location>
        <position position="287"/>
    </location>
    <ligand>
        <name>ATP</name>
        <dbReference type="ChEBI" id="CHEBI:30616"/>
    </ligand>
</feature>
<dbReference type="PROSITE" id="PS51165">
    <property type="entry name" value="THUMP"/>
    <property type="match status" value="1"/>
</dbReference>
<dbReference type="InterPro" id="IPR003720">
    <property type="entry name" value="tRNA_STrfase"/>
</dbReference>
<evidence type="ECO:0000256" key="3">
    <source>
        <dbReference type="ARBA" id="ARBA00022490"/>
    </source>
</evidence>
<dbReference type="SMART" id="SM00981">
    <property type="entry name" value="THUMP"/>
    <property type="match status" value="1"/>
</dbReference>
<dbReference type="SUPFAM" id="SSF52402">
    <property type="entry name" value="Adenine nucleotide alpha hydrolases-like"/>
    <property type="match status" value="1"/>
</dbReference>
<comment type="subcellular location">
    <subcellularLocation>
        <location evidence="1 19">Cytoplasm</location>
    </subcellularLocation>
</comment>
<keyword evidence="8 19" id="KW-0694">RNA-binding</keyword>
<evidence type="ECO:0000256" key="10">
    <source>
        <dbReference type="ARBA" id="ARBA00050570"/>
    </source>
</evidence>
<dbReference type="InterPro" id="IPR049961">
    <property type="entry name" value="ThiI_N"/>
</dbReference>
<dbReference type="OrthoDB" id="9773948at2"/>
<evidence type="ECO:0000256" key="7">
    <source>
        <dbReference type="ARBA" id="ARBA00022840"/>
    </source>
</evidence>
<keyword evidence="4 19" id="KW-0820">tRNA-binding</keyword>
<proteinExistence type="inferred from homology"/>
<dbReference type="CDD" id="cd01712">
    <property type="entry name" value="PPase_ThiI"/>
    <property type="match status" value="1"/>
</dbReference>
<evidence type="ECO:0000256" key="1">
    <source>
        <dbReference type="ARBA" id="ARBA00004496"/>
    </source>
</evidence>
<dbReference type="EMBL" id="FNYW01000034">
    <property type="protein sequence ID" value="SEI93040.1"/>
    <property type="molecule type" value="Genomic_DNA"/>
</dbReference>
<comment type="catalytic activity">
    <reaction evidence="10 19">
        <text>[ThiI sulfur-carrier protein]-S-sulfanyl-L-cysteine + a uridine in tRNA + 2 reduced [2Fe-2S]-[ferredoxin] + ATP + H(+) = [ThiI sulfur-carrier protein]-L-cysteine + a 4-thiouridine in tRNA + 2 oxidized [2Fe-2S]-[ferredoxin] + AMP + diphosphate</text>
        <dbReference type="Rhea" id="RHEA:24176"/>
        <dbReference type="Rhea" id="RHEA-COMP:10000"/>
        <dbReference type="Rhea" id="RHEA-COMP:10001"/>
        <dbReference type="Rhea" id="RHEA-COMP:13337"/>
        <dbReference type="Rhea" id="RHEA-COMP:13338"/>
        <dbReference type="Rhea" id="RHEA-COMP:13339"/>
        <dbReference type="Rhea" id="RHEA-COMP:13340"/>
        <dbReference type="ChEBI" id="CHEBI:15378"/>
        <dbReference type="ChEBI" id="CHEBI:29950"/>
        <dbReference type="ChEBI" id="CHEBI:30616"/>
        <dbReference type="ChEBI" id="CHEBI:33019"/>
        <dbReference type="ChEBI" id="CHEBI:33737"/>
        <dbReference type="ChEBI" id="CHEBI:33738"/>
        <dbReference type="ChEBI" id="CHEBI:61963"/>
        <dbReference type="ChEBI" id="CHEBI:65315"/>
        <dbReference type="ChEBI" id="CHEBI:136798"/>
        <dbReference type="ChEBI" id="CHEBI:456215"/>
        <dbReference type="EC" id="2.8.1.4"/>
    </reaction>
</comment>
<keyword evidence="3 19" id="KW-0963">Cytoplasm</keyword>
<evidence type="ECO:0000256" key="14">
    <source>
        <dbReference type="ARBA" id="ARBA00066827"/>
    </source>
</evidence>
<dbReference type="GO" id="GO:0005829">
    <property type="term" value="C:cytosol"/>
    <property type="evidence" value="ECO:0007669"/>
    <property type="project" value="TreeGrafter"/>
</dbReference>
<evidence type="ECO:0000256" key="6">
    <source>
        <dbReference type="ARBA" id="ARBA00022741"/>
    </source>
</evidence>
<keyword evidence="6 19" id="KW-0547">Nucleotide-binding</keyword>
<keyword evidence="9 19" id="KW-0784">Thiamine biosynthesis</keyword>
<name>A0A1H6UXG9_9LACT</name>
<dbReference type="GO" id="GO:0140741">
    <property type="term" value="F:tRNA-uracil-4 sulfurtransferase activity"/>
    <property type="evidence" value="ECO:0007669"/>
    <property type="project" value="UniProtKB-EC"/>
</dbReference>
<dbReference type="GO" id="GO:0009228">
    <property type="term" value="P:thiamine biosynthetic process"/>
    <property type="evidence" value="ECO:0007669"/>
    <property type="project" value="UniProtKB-KW"/>
</dbReference>
<dbReference type="GO" id="GO:0052837">
    <property type="term" value="P:thiazole biosynthetic process"/>
    <property type="evidence" value="ECO:0007669"/>
    <property type="project" value="TreeGrafter"/>
</dbReference>
<evidence type="ECO:0000313" key="22">
    <source>
        <dbReference type="Proteomes" id="UP000198564"/>
    </source>
</evidence>
<feature type="binding site" evidence="19">
    <location>
        <position position="296"/>
    </location>
    <ligand>
        <name>ATP</name>
        <dbReference type="ChEBI" id="CHEBI:30616"/>
    </ligand>
</feature>
<dbReference type="Gene3D" id="3.30.2130.30">
    <property type="match status" value="1"/>
</dbReference>
<dbReference type="GO" id="GO:0000049">
    <property type="term" value="F:tRNA binding"/>
    <property type="evidence" value="ECO:0007669"/>
    <property type="project" value="UniProtKB-UniRule"/>
</dbReference>
<dbReference type="CDD" id="cd11716">
    <property type="entry name" value="THUMP_ThiI"/>
    <property type="match status" value="1"/>
</dbReference>
<dbReference type="HAMAP" id="MF_00021">
    <property type="entry name" value="ThiI"/>
    <property type="match status" value="1"/>
</dbReference>
<evidence type="ECO:0000256" key="16">
    <source>
        <dbReference type="ARBA" id="ARBA00075337"/>
    </source>
</evidence>
<gene>
    <name evidence="19" type="primary">thiI</name>
    <name evidence="21" type="ORF">SAMN04488113_13416</name>
</gene>
<evidence type="ECO:0000256" key="5">
    <source>
        <dbReference type="ARBA" id="ARBA00022679"/>
    </source>
</evidence>
<dbReference type="STRING" id="1130080.SAMN04488113_13416"/>
<comment type="similarity">
    <text evidence="13 19">Belongs to the ThiI family.</text>
</comment>
<dbReference type="InterPro" id="IPR014729">
    <property type="entry name" value="Rossmann-like_a/b/a_fold"/>
</dbReference>
<sequence length="405" mass="45882">MEITEIMVRYGELSTKGKNKKKFIKILYKNITNKLKRFDGLKVSYNRDRMHINLNGENAESVIEELQEVFGIQSFSPVIRVERSVDAAKEAVIQLIENNYVPGMSFKINTRRSDHTFEYDTNEVNRLLGSVVEEHFKNIHVKMKNPTATIRVEIRKRGIFISVDTIKGRGGLPVGSGGTGMLMLSGGIDSPVAGYLSLKRGMRIEAIHFHSPPYTSPQALKKAKDLTVKLSRYAGELTFIEVPFTEIQEQIKKVIPEEYSMTITRRMMMRLTDEIRIKRNGLAIINGESLGQVASQTLESMAAINAVTNTPVLRPLISMDKIDIIDIAKKIDTYELAIQPFEDCCTIFASNRPKTKPKMQKVADLERALDVESLMQKAIENIRIQTISTEINEQNEIEKQFANLL</sequence>
<dbReference type="InterPro" id="IPR054173">
    <property type="entry name" value="ThiI_fer"/>
</dbReference>
<feature type="binding site" evidence="19">
    <location>
        <begin position="208"/>
        <end position="209"/>
    </location>
    <ligand>
        <name>ATP</name>
        <dbReference type="ChEBI" id="CHEBI:30616"/>
    </ligand>
</feature>
<evidence type="ECO:0000256" key="19">
    <source>
        <dbReference type="HAMAP-Rule" id="MF_00021"/>
    </source>
</evidence>
<evidence type="ECO:0000256" key="9">
    <source>
        <dbReference type="ARBA" id="ARBA00022977"/>
    </source>
</evidence>
<evidence type="ECO:0000259" key="20">
    <source>
        <dbReference type="PROSITE" id="PS51165"/>
    </source>
</evidence>
<dbReference type="Pfam" id="PF02926">
    <property type="entry name" value="THUMP"/>
    <property type="match status" value="1"/>
</dbReference>
<protein>
    <recommendedName>
        <fullName evidence="15 19">Probable tRNA sulfurtransferase</fullName>
        <ecNumber evidence="14 19">2.8.1.4</ecNumber>
    </recommendedName>
    <alternativeName>
        <fullName evidence="16 19">Sulfur carrier protein ThiS sulfurtransferase</fullName>
    </alternativeName>
    <alternativeName>
        <fullName evidence="17 19">Thiamine biosynthesis protein ThiI</fullName>
    </alternativeName>
    <alternativeName>
        <fullName evidence="18 19">tRNA 4-thiouridine synthase</fullName>
    </alternativeName>
</protein>
<dbReference type="GO" id="GO:0004810">
    <property type="term" value="F:CCA tRNA nucleotidyltransferase activity"/>
    <property type="evidence" value="ECO:0007669"/>
    <property type="project" value="InterPro"/>
</dbReference>
<evidence type="ECO:0000256" key="15">
    <source>
        <dbReference type="ARBA" id="ARBA00071867"/>
    </source>
</evidence>
<evidence type="ECO:0000256" key="13">
    <source>
        <dbReference type="ARBA" id="ARBA00061472"/>
    </source>
</evidence>
<comment type="catalytic activity">
    <reaction evidence="11 19">
        <text>[ThiS sulfur-carrier protein]-C-terminal Gly-Gly-AMP + S-sulfanyl-L-cysteinyl-[cysteine desulfurase] + AH2 = [ThiS sulfur-carrier protein]-C-terminal-Gly-aminoethanethioate + L-cysteinyl-[cysteine desulfurase] + A + AMP + 2 H(+)</text>
        <dbReference type="Rhea" id="RHEA:43340"/>
        <dbReference type="Rhea" id="RHEA-COMP:12157"/>
        <dbReference type="Rhea" id="RHEA-COMP:12158"/>
        <dbReference type="Rhea" id="RHEA-COMP:12910"/>
        <dbReference type="Rhea" id="RHEA-COMP:19908"/>
        <dbReference type="ChEBI" id="CHEBI:13193"/>
        <dbReference type="ChEBI" id="CHEBI:15378"/>
        <dbReference type="ChEBI" id="CHEBI:17499"/>
        <dbReference type="ChEBI" id="CHEBI:29950"/>
        <dbReference type="ChEBI" id="CHEBI:61963"/>
        <dbReference type="ChEBI" id="CHEBI:90618"/>
        <dbReference type="ChEBI" id="CHEBI:232372"/>
        <dbReference type="ChEBI" id="CHEBI:456215"/>
    </reaction>
</comment>
<evidence type="ECO:0000256" key="2">
    <source>
        <dbReference type="ARBA" id="ARBA00004948"/>
    </source>
</evidence>
<evidence type="ECO:0000256" key="18">
    <source>
        <dbReference type="ARBA" id="ARBA00080570"/>
    </source>
</evidence>
<dbReference type="InterPro" id="IPR049962">
    <property type="entry name" value="THUMP_ThiI"/>
</dbReference>